<dbReference type="STRING" id="1469647.BC351_10325"/>
<dbReference type="AlphaFoldDB" id="A0A1V4H998"/>
<dbReference type="RefSeq" id="WP_079420177.1">
    <property type="nucleotide sequence ID" value="NZ_MBTG01000056.1"/>
</dbReference>
<proteinExistence type="predicted"/>
<dbReference type="Proteomes" id="UP000190626">
    <property type="component" value="Unassembled WGS sequence"/>
</dbReference>
<evidence type="ECO:0000313" key="1">
    <source>
        <dbReference type="EMBL" id="OPH47579.1"/>
    </source>
</evidence>
<protein>
    <submittedName>
        <fullName evidence="1">Uncharacterized protein</fullName>
    </submittedName>
</protein>
<dbReference type="OrthoDB" id="2476831at2"/>
<dbReference type="Gene3D" id="2.60.120.260">
    <property type="entry name" value="Galactose-binding domain-like"/>
    <property type="match status" value="1"/>
</dbReference>
<accession>A0A1V4H998</accession>
<organism evidence="1 2">
    <name type="scientific">Paenibacillus ferrarius</name>
    <dbReference type="NCBI Taxonomy" id="1469647"/>
    <lineage>
        <taxon>Bacteria</taxon>
        <taxon>Bacillati</taxon>
        <taxon>Bacillota</taxon>
        <taxon>Bacilli</taxon>
        <taxon>Bacillales</taxon>
        <taxon>Paenibacillaceae</taxon>
        <taxon>Paenibacillus</taxon>
    </lineage>
</organism>
<gene>
    <name evidence="1" type="ORF">BC351_10325</name>
</gene>
<dbReference type="EMBL" id="MBTG01000056">
    <property type="protein sequence ID" value="OPH47579.1"/>
    <property type="molecule type" value="Genomic_DNA"/>
</dbReference>
<reference evidence="2" key="1">
    <citation type="submission" date="2016-07" db="EMBL/GenBank/DDBJ databases">
        <authorList>
            <person name="Florea S."/>
            <person name="Webb J.S."/>
            <person name="Jaromczyk J."/>
            <person name="Schardl C.L."/>
        </authorList>
    </citation>
    <scope>NUCLEOTIDE SEQUENCE [LARGE SCALE GENOMIC DNA]</scope>
    <source>
        <strain evidence="2">CY1</strain>
    </source>
</reference>
<keyword evidence="2" id="KW-1185">Reference proteome</keyword>
<sequence>MATVGQTLSAPETGWKRYEETDSSFTYAGASWQSNSGAIYSGNSAKYTLTPTLHSVKFNFTGSKIRIISYRGTDRNSAITLKIDDVAYTYSANGSAQNATLLFEKIDLVDAEHNVEISVSDATGQRIFEFDAIDIDSNKTIKLYKTFSFKILVLSNGYYRKFNGTSWEVVSATPTETDYLNNGMDDISTIPESAWSQLTGIVEIDCWTDNFVKAEVQFNFETNPFTLADVWEGKSIEVLCYTDDPLAGNQNMKVSMNVTGRRNLIKNIPNPTILAYNTNPNTVVNGSMSGIPKDRYYKYKVTIDDTSTPNNPDDILSDWSNWKTTNTDTSVTVPAGYVHKLNPYNIKVEAQQLDNKIISSIGQVLLFNQSPVFIMGAISYNTLSVTLDDPDGDTIQYQILLNGKVVTPEDGGWSPPQTVPFPIVYKFDTTDVLIGKSNTCTINVKDEFGVVATLTLTFTGDYNGIMFSDASGSYYSTDSGAVIKQLDFGMLVAGFNSDIATIRIVNKNYFPVKNIELSFDKSKIAQYTDVKMSKYSGDSFLDSDTLIYDNVLKSGEYVEIYIRIKTQMFANGGSLFKINAKANISV</sequence>
<comment type="caution">
    <text evidence="1">The sequence shown here is derived from an EMBL/GenBank/DDBJ whole genome shotgun (WGS) entry which is preliminary data.</text>
</comment>
<name>A0A1V4H998_9BACL</name>
<evidence type="ECO:0000313" key="2">
    <source>
        <dbReference type="Proteomes" id="UP000190626"/>
    </source>
</evidence>